<dbReference type="PANTHER" id="PTHR35205:SF1">
    <property type="entry name" value="ZU5 DOMAIN-CONTAINING PROTEIN"/>
    <property type="match status" value="1"/>
</dbReference>
<dbReference type="PROSITE" id="PS01360">
    <property type="entry name" value="ZF_MYND_1"/>
    <property type="match status" value="1"/>
</dbReference>
<dbReference type="SMART" id="SM00028">
    <property type="entry name" value="TPR"/>
    <property type="match status" value="2"/>
</dbReference>
<dbReference type="Pfam" id="PF13229">
    <property type="entry name" value="Beta_helix"/>
    <property type="match status" value="1"/>
</dbReference>
<dbReference type="SUPFAM" id="SSF48452">
    <property type="entry name" value="TPR-like"/>
    <property type="match status" value="1"/>
</dbReference>
<accession>A0A7D9LEQ2</accession>
<keyword evidence="5" id="KW-1185">Reference proteome</keyword>
<dbReference type="Gene3D" id="3.40.50.300">
    <property type="entry name" value="P-loop containing nucleotide triphosphate hydrolases"/>
    <property type="match status" value="1"/>
</dbReference>
<proteinExistence type="predicted"/>
<dbReference type="PROSITE" id="PS50865">
    <property type="entry name" value="ZF_MYND_2"/>
    <property type="match status" value="1"/>
</dbReference>
<gene>
    <name evidence="4" type="ORF">PACLA_8A069029</name>
</gene>
<dbReference type="InterPro" id="IPR019734">
    <property type="entry name" value="TPR_rpt"/>
</dbReference>
<evidence type="ECO:0000256" key="3">
    <source>
        <dbReference type="ARBA" id="ARBA00022833"/>
    </source>
</evidence>
<organism evidence="4 5">
    <name type="scientific">Paramuricea clavata</name>
    <name type="common">Red gorgonian</name>
    <name type="synonym">Violescent sea-whip</name>
    <dbReference type="NCBI Taxonomy" id="317549"/>
    <lineage>
        <taxon>Eukaryota</taxon>
        <taxon>Metazoa</taxon>
        <taxon>Cnidaria</taxon>
        <taxon>Anthozoa</taxon>
        <taxon>Octocorallia</taxon>
        <taxon>Malacalcyonacea</taxon>
        <taxon>Plexauridae</taxon>
        <taxon>Paramuricea</taxon>
    </lineage>
</organism>
<sequence length="1513" mass="171469">SDEQLHQSSARKAAICGLGGSGKTSLAVEYAHRMKNHYQGGVFWFSGEDGTKLENSVNSLALSIGTFVSNSFDVTLSQTLARISRIQKPWLLIIDDMDELQLSPSVRKLLSGSWQKQCNYGHIIATTRRKPSTFVNDVQVQEMRENSCLELQCFDVYDAKEFLLSRTGISRTDDTEAAACKLFQELGGLPLALEQAAAYIKSLGCSFSSYLKTYKTKRLALLNQQATKPVSEYSSPERLAVQTTWRLNIDYIMQNSEGRNAIRFLNACLFFNPNEIQEHLINIGEPPVNDEQFRIFVGTSLGRYQIFKLLTDFSLFRQSSGRCLQVHRLVLDVVKENLTPSAQEESFIDAVRLLQHSLSESYSPDELLSSVAGRGMNLVDYTNPSLFYMWRTLCMHAGEIEKNLKYFFLERCNNKEMTVFHPETAQVVYQHALYLSVFCRHEQAMQALNFAVKILDWLPEGENDFLSAKPLNSLFPHVLPLPEFIRRHVQYCSKAPHLPHKVEVCVDSPESREVETAEFEKLREEGNKLFGEDRFQMAVEAYSSAIDRKKKLEFLDPRFFSNRASAYLRLHLYEKALEDAEAYISKCPKCWKGYARKALALHGLNDELGAELAASQTYNLAREVFSKYDPFKKFSYLEKCARFCYSGSDLLQALNTMPSCKRVLFLYPGTYEITSDVVFDNCVALGCGDQTQDSRIRVSVKDDSRLFLDTKCALANMSFLFDQGNANLLPTSVALLYNCGFSSRNLSCPSLHTLGVTKVENCDFRDSGAGGFLCVAGAAKVENCTFSNNGLAGLEVRQGGTLLAKNVHSYNNRQGLLVGPEAKKCVLTNSQMNCNASEGIFVKECEHDNADIQLNNNYIFHNDNFGISVRDSSALITENRIFENSCWGIWLQSNSCCHISKNNVSGNRLGGIRIGKRPSGCAPSVVEYNKINDNGGPGLIQNLNDFDLINLLSKQVFPANKILPFQCNVPILPPELEKTLVSAKCCGNLMYHNEVEFTRTHQNFFLQNVDKFCSCCQKKGTLKKCTKCYSAEYCGRACQKKHWKRHKKLCRSLLEQSSILLTSTERSCGSPSKGEYMISVNHHHHRLEEVGPKYSEPPPENGERFIVKVQQGRDMFDFTSTRMSLFLYHRSLAIYESFQNAHVQNLIRDLGVICEIGTCSGGRYKYMLLADTTSINDDNAILTEVIFPRGNYNIHADHILEYPVDYYPDCNNSTNCIVNSNFIFYMRVAKALRQERNTVFIVFGKDIRIMETQLDPTNAEKISTDRTERSYAWLNADADNRECEEIDKLKESQARTELKVQELCASQSDLLSSSNISYSKTMRAEAVVWFLAKKCNYGHIIATTRRKPKLVFHQCKLSYTKPVSEYSSPNSEVISQERRSHMRSAIQERRVTRGKGMASRFQYAYHKTLQNIDLTHLAMVSLVTALWGFTKLRNSFDCSPLRTVVRLIYSLLSLKTEVNCSYFGRIPTARSAVRGEETYRDCLRRSSTIAVMFRFVGTLAGPCFELQIYLTNS</sequence>
<dbReference type="Gene3D" id="6.10.140.2220">
    <property type="match status" value="1"/>
</dbReference>
<dbReference type="SUPFAM" id="SSF144232">
    <property type="entry name" value="HIT/MYND zinc finger-like"/>
    <property type="match status" value="1"/>
</dbReference>
<protein>
    <submittedName>
        <fullName evidence="4">Small glutamine-rich tetratricopeptide repeat-containing alpha</fullName>
    </submittedName>
</protein>
<dbReference type="InterPro" id="IPR039448">
    <property type="entry name" value="Beta_helix"/>
</dbReference>
<dbReference type="Pfam" id="PF01753">
    <property type="entry name" value="zf-MYND"/>
    <property type="match status" value="1"/>
</dbReference>
<dbReference type="PRINTS" id="PR00364">
    <property type="entry name" value="DISEASERSIST"/>
</dbReference>
<dbReference type="InterPro" id="IPR027417">
    <property type="entry name" value="P-loop_NTPase"/>
</dbReference>
<dbReference type="SUPFAM" id="SSF52540">
    <property type="entry name" value="P-loop containing nucleoside triphosphate hydrolases"/>
    <property type="match status" value="1"/>
</dbReference>
<evidence type="ECO:0000256" key="2">
    <source>
        <dbReference type="ARBA" id="ARBA00022771"/>
    </source>
</evidence>
<feature type="non-terminal residue" evidence="4">
    <location>
        <position position="1513"/>
    </location>
</feature>
<evidence type="ECO:0000313" key="4">
    <source>
        <dbReference type="EMBL" id="CAB4028997.1"/>
    </source>
</evidence>
<dbReference type="PANTHER" id="PTHR35205">
    <property type="entry name" value="NB-ARC AND TPR DOMAIN PROTEIN"/>
    <property type="match status" value="1"/>
</dbReference>
<dbReference type="Proteomes" id="UP001152795">
    <property type="component" value="Unassembled WGS sequence"/>
</dbReference>
<dbReference type="InterPro" id="IPR006626">
    <property type="entry name" value="PbH1"/>
</dbReference>
<dbReference type="SUPFAM" id="SSF51126">
    <property type="entry name" value="Pectin lyase-like"/>
    <property type="match status" value="1"/>
</dbReference>
<dbReference type="GO" id="GO:0008270">
    <property type="term" value="F:zinc ion binding"/>
    <property type="evidence" value="ECO:0007669"/>
    <property type="project" value="UniProtKB-KW"/>
</dbReference>
<evidence type="ECO:0000313" key="5">
    <source>
        <dbReference type="Proteomes" id="UP001152795"/>
    </source>
</evidence>
<feature type="non-terminal residue" evidence="4">
    <location>
        <position position="1"/>
    </location>
</feature>
<reference evidence="4" key="1">
    <citation type="submission" date="2020-04" db="EMBL/GenBank/DDBJ databases">
        <authorList>
            <person name="Alioto T."/>
            <person name="Alioto T."/>
            <person name="Gomez Garrido J."/>
        </authorList>
    </citation>
    <scope>NUCLEOTIDE SEQUENCE</scope>
    <source>
        <strain evidence="4">A484AB</strain>
    </source>
</reference>
<dbReference type="InterPro" id="IPR011990">
    <property type="entry name" value="TPR-like_helical_dom_sf"/>
</dbReference>
<comment type="caution">
    <text evidence="4">The sequence shown here is derived from an EMBL/GenBank/DDBJ whole genome shotgun (WGS) entry which is preliminary data.</text>
</comment>
<dbReference type="Gene3D" id="2.160.20.10">
    <property type="entry name" value="Single-stranded right-handed beta-helix, Pectin lyase-like"/>
    <property type="match status" value="1"/>
</dbReference>
<dbReference type="SMART" id="SM00710">
    <property type="entry name" value="PbH1"/>
    <property type="match status" value="5"/>
</dbReference>
<keyword evidence="1" id="KW-0479">Metal-binding</keyword>
<name>A0A7D9LEQ2_PARCT</name>
<dbReference type="Gene3D" id="1.25.40.10">
    <property type="entry name" value="Tetratricopeptide repeat domain"/>
    <property type="match status" value="1"/>
</dbReference>
<keyword evidence="2" id="KW-0863">Zinc-finger</keyword>
<evidence type="ECO:0000256" key="1">
    <source>
        <dbReference type="ARBA" id="ARBA00022723"/>
    </source>
</evidence>
<dbReference type="OrthoDB" id="6088515at2759"/>
<dbReference type="EMBL" id="CACRXK020015871">
    <property type="protein sequence ID" value="CAB4028997.1"/>
    <property type="molecule type" value="Genomic_DNA"/>
</dbReference>
<dbReference type="InterPro" id="IPR002893">
    <property type="entry name" value="Znf_MYND"/>
</dbReference>
<dbReference type="InterPro" id="IPR012334">
    <property type="entry name" value="Pectin_lyas_fold"/>
</dbReference>
<dbReference type="InterPro" id="IPR011050">
    <property type="entry name" value="Pectin_lyase_fold/virulence"/>
</dbReference>
<keyword evidence="3" id="KW-0862">Zinc</keyword>